<name>A0A0F9SVW5_9ZZZZ</name>
<sequence>MSAERAIYEILSTDGGVSQLVGKRIYPITIDQGAGLPAIAYQQISGPREHNVSGAIGWVQSRYQITVWAATYIEAVDLATAVRLAVDGLSGTKASLVIDHIFVVDEGDVSDLFAENTELNIYGKRIDAQIVFKE</sequence>
<evidence type="ECO:0008006" key="2">
    <source>
        <dbReference type="Google" id="ProtNLM"/>
    </source>
</evidence>
<proteinExistence type="predicted"/>
<dbReference type="AlphaFoldDB" id="A0A0F9SVW5"/>
<comment type="caution">
    <text evidence="1">The sequence shown here is derived from an EMBL/GenBank/DDBJ whole genome shotgun (WGS) entry which is preliminary data.</text>
</comment>
<accession>A0A0F9SVW5</accession>
<dbReference type="EMBL" id="LAZR01001670">
    <property type="protein sequence ID" value="KKN41056.1"/>
    <property type="molecule type" value="Genomic_DNA"/>
</dbReference>
<dbReference type="InterPro" id="IPR021508">
    <property type="entry name" value="Gp17-like"/>
</dbReference>
<reference evidence="1" key="1">
    <citation type="journal article" date="2015" name="Nature">
        <title>Complex archaea that bridge the gap between prokaryotes and eukaryotes.</title>
        <authorList>
            <person name="Spang A."/>
            <person name="Saw J.H."/>
            <person name="Jorgensen S.L."/>
            <person name="Zaremba-Niedzwiedzka K."/>
            <person name="Martijn J."/>
            <person name="Lind A.E."/>
            <person name="van Eijk R."/>
            <person name="Schleper C."/>
            <person name="Guy L."/>
            <person name="Ettema T.J."/>
        </authorList>
    </citation>
    <scope>NUCLEOTIDE SEQUENCE</scope>
</reference>
<protein>
    <recommendedName>
        <fullName evidence="2">DUF3168 domain-containing protein</fullName>
    </recommendedName>
</protein>
<organism evidence="1">
    <name type="scientific">marine sediment metagenome</name>
    <dbReference type="NCBI Taxonomy" id="412755"/>
    <lineage>
        <taxon>unclassified sequences</taxon>
        <taxon>metagenomes</taxon>
        <taxon>ecological metagenomes</taxon>
    </lineage>
</organism>
<dbReference type="Pfam" id="PF11367">
    <property type="entry name" value="Tail_completion_gp17"/>
    <property type="match status" value="1"/>
</dbReference>
<evidence type="ECO:0000313" key="1">
    <source>
        <dbReference type="EMBL" id="KKN41056.1"/>
    </source>
</evidence>
<gene>
    <name evidence="1" type="ORF">LCGC14_0727060</name>
</gene>